<dbReference type="GO" id="GO:0010008">
    <property type="term" value="C:endosome membrane"/>
    <property type="evidence" value="ECO:0007669"/>
    <property type="project" value="UniProtKB-SubCell"/>
</dbReference>
<dbReference type="SUPFAM" id="SSF51735">
    <property type="entry name" value="NAD(P)-binding Rossmann-fold domains"/>
    <property type="match status" value="1"/>
</dbReference>
<evidence type="ECO:0000256" key="6">
    <source>
        <dbReference type="ARBA" id="ARBA00022692"/>
    </source>
</evidence>
<dbReference type="Pfam" id="PF01794">
    <property type="entry name" value="Ferric_reduct"/>
    <property type="match status" value="1"/>
</dbReference>
<dbReference type="EMBL" id="CAJOBJ010003310">
    <property type="protein sequence ID" value="CAF3960784.1"/>
    <property type="molecule type" value="Genomic_DNA"/>
</dbReference>
<dbReference type="InterPro" id="IPR013130">
    <property type="entry name" value="Fe3_Rdtase_TM_dom"/>
</dbReference>
<dbReference type="InterPro" id="IPR028939">
    <property type="entry name" value="P5C_Rdtase_cat_N"/>
</dbReference>
<keyword evidence="11 14" id="KW-0472">Membrane</keyword>
<dbReference type="GO" id="GO:0052851">
    <property type="term" value="F:ferric-chelate reductase (NADPH) activity"/>
    <property type="evidence" value="ECO:0007669"/>
    <property type="project" value="TreeGrafter"/>
</dbReference>
<dbReference type="InterPro" id="IPR051267">
    <property type="entry name" value="STEAP_metalloreductase"/>
</dbReference>
<evidence type="ECO:0000256" key="3">
    <source>
        <dbReference type="ARBA" id="ARBA00004337"/>
    </source>
</evidence>
<dbReference type="Proteomes" id="UP000663834">
    <property type="component" value="Unassembled WGS sequence"/>
</dbReference>
<dbReference type="EMBL" id="CAJNOW010011080">
    <property type="protein sequence ID" value="CAF1592844.1"/>
    <property type="molecule type" value="Genomic_DNA"/>
</dbReference>
<comment type="cofactor">
    <cofactor evidence="1">
        <name>heme b</name>
        <dbReference type="ChEBI" id="CHEBI:60344"/>
    </cofactor>
</comment>
<dbReference type="PANTHER" id="PTHR14239:SF0">
    <property type="entry name" value="F420-DEPENDENT NADP REDUCTASE"/>
    <property type="match status" value="1"/>
</dbReference>
<comment type="similarity">
    <text evidence="4">Belongs to the STEAP family.</text>
</comment>
<keyword evidence="10" id="KW-0186">Copper</keyword>
<dbReference type="OrthoDB" id="550646at2759"/>
<evidence type="ECO:0008006" key="22">
    <source>
        <dbReference type="Google" id="ProtNLM"/>
    </source>
</evidence>
<keyword evidence="7" id="KW-0967">Endosome</keyword>
<keyword evidence="5" id="KW-0406">Ion transport</keyword>
<keyword evidence="5" id="KW-0813">Transport</keyword>
<dbReference type="GO" id="GO:0008823">
    <property type="term" value="F:cupric reductase (NADH) activity"/>
    <property type="evidence" value="ECO:0007669"/>
    <property type="project" value="TreeGrafter"/>
</dbReference>
<dbReference type="PANTHER" id="PTHR14239">
    <property type="entry name" value="DUDULIN-RELATED"/>
    <property type="match status" value="1"/>
</dbReference>
<evidence type="ECO:0000256" key="8">
    <source>
        <dbReference type="ARBA" id="ARBA00022989"/>
    </source>
</evidence>
<dbReference type="Proteomes" id="UP000681720">
    <property type="component" value="Unassembled WGS sequence"/>
</dbReference>
<feature type="transmembrane region" description="Helical" evidence="14">
    <location>
        <begin position="336"/>
        <end position="363"/>
    </location>
</feature>
<proteinExistence type="inferred from homology"/>
<comment type="catalytic activity">
    <reaction evidence="12">
        <text>2 Cu(+) + NADP(+) + H(+) = 2 Cu(2+) + NADPH</text>
        <dbReference type="Rhea" id="RHEA:71771"/>
        <dbReference type="ChEBI" id="CHEBI:15378"/>
        <dbReference type="ChEBI" id="CHEBI:29036"/>
        <dbReference type="ChEBI" id="CHEBI:49552"/>
        <dbReference type="ChEBI" id="CHEBI:57783"/>
        <dbReference type="ChEBI" id="CHEBI:58349"/>
    </reaction>
    <physiologicalReaction direction="right-to-left" evidence="12">
        <dbReference type="Rhea" id="RHEA:71773"/>
    </physiologicalReaction>
</comment>
<dbReference type="GO" id="GO:0006826">
    <property type="term" value="P:iron ion transport"/>
    <property type="evidence" value="ECO:0007669"/>
    <property type="project" value="UniProtKB-KW"/>
</dbReference>
<feature type="transmembrane region" description="Helical" evidence="14">
    <location>
        <begin position="375"/>
        <end position="396"/>
    </location>
</feature>
<keyword evidence="9" id="KW-0560">Oxidoreductase</keyword>
<protein>
    <recommendedName>
        <fullName evidence="22">Metalloreductase STEAP2</fullName>
    </recommendedName>
</protein>
<feature type="transmembrane region" description="Helical" evidence="14">
    <location>
        <begin position="402"/>
        <end position="429"/>
    </location>
</feature>
<evidence type="ECO:0000256" key="10">
    <source>
        <dbReference type="ARBA" id="ARBA00023008"/>
    </source>
</evidence>
<evidence type="ECO:0000256" key="14">
    <source>
        <dbReference type="SAM" id="Phobius"/>
    </source>
</evidence>
<evidence type="ECO:0000256" key="13">
    <source>
        <dbReference type="ARBA" id="ARBA00049387"/>
    </source>
</evidence>
<evidence type="ECO:0000256" key="2">
    <source>
        <dbReference type="ARBA" id="ARBA00001974"/>
    </source>
</evidence>
<organism evidence="18 21">
    <name type="scientific">Rotaria magnacalcarata</name>
    <dbReference type="NCBI Taxonomy" id="392030"/>
    <lineage>
        <taxon>Eukaryota</taxon>
        <taxon>Metazoa</taxon>
        <taxon>Spiralia</taxon>
        <taxon>Gnathifera</taxon>
        <taxon>Rotifera</taxon>
        <taxon>Eurotatoria</taxon>
        <taxon>Bdelloidea</taxon>
        <taxon>Philodinida</taxon>
        <taxon>Philodinidae</taxon>
        <taxon>Rotaria</taxon>
    </lineage>
</organism>
<dbReference type="Proteomes" id="UP000663855">
    <property type="component" value="Unassembled WGS sequence"/>
</dbReference>
<dbReference type="Pfam" id="PF03807">
    <property type="entry name" value="F420_oxidored"/>
    <property type="match status" value="1"/>
</dbReference>
<dbReference type="Gene3D" id="3.40.50.720">
    <property type="entry name" value="NAD(P)-binding Rossmann-like Domain"/>
    <property type="match status" value="1"/>
</dbReference>
<dbReference type="InterPro" id="IPR036291">
    <property type="entry name" value="NAD(P)-bd_dom_sf"/>
</dbReference>
<feature type="domain" description="Pyrroline-5-carboxylate reductase catalytic N-terminal" evidence="16">
    <location>
        <begin position="7"/>
        <end position="94"/>
    </location>
</feature>
<accession>A0A816A3F2</accession>
<evidence type="ECO:0000256" key="1">
    <source>
        <dbReference type="ARBA" id="ARBA00001970"/>
    </source>
</evidence>
<evidence type="ECO:0000313" key="20">
    <source>
        <dbReference type="EMBL" id="CAF3985770.1"/>
    </source>
</evidence>
<dbReference type="EMBL" id="CAJOBH010004327">
    <property type="protein sequence ID" value="CAF3985770.1"/>
    <property type="molecule type" value="Genomic_DNA"/>
</dbReference>
<dbReference type="Proteomes" id="UP000681967">
    <property type="component" value="Unassembled WGS sequence"/>
</dbReference>
<feature type="domain" description="Ferric oxidoreductase" evidence="15">
    <location>
        <begin position="242"/>
        <end position="382"/>
    </location>
</feature>
<evidence type="ECO:0000256" key="11">
    <source>
        <dbReference type="ARBA" id="ARBA00023136"/>
    </source>
</evidence>
<evidence type="ECO:0000259" key="16">
    <source>
        <dbReference type="Pfam" id="PF03807"/>
    </source>
</evidence>
<gene>
    <name evidence="20" type="ORF">BYL167_LOCUS12865</name>
    <name evidence="17" type="ORF">CJN711_LOCUS4553</name>
    <name evidence="19" type="ORF">GIL414_LOCUS9609</name>
    <name evidence="18" type="ORF">KQP761_LOCUS21383</name>
</gene>
<evidence type="ECO:0000259" key="15">
    <source>
        <dbReference type="Pfam" id="PF01794"/>
    </source>
</evidence>
<feature type="transmembrane region" description="Helical" evidence="14">
    <location>
        <begin position="279"/>
        <end position="299"/>
    </location>
</feature>
<reference evidence="18" key="1">
    <citation type="submission" date="2021-02" db="EMBL/GenBank/DDBJ databases">
        <authorList>
            <person name="Nowell W R."/>
        </authorList>
    </citation>
    <scope>NUCLEOTIDE SEQUENCE</scope>
</reference>
<evidence type="ECO:0000313" key="21">
    <source>
        <dbReference type="Proteomes" id="UP000663834"/>
    </source>
</evidence>
<dbReference type="GO" id="GO:0005886">
    <property type="term" value="C:plasma membrane"/>
    <property type="evidence" value="ECO:0007669"/>
    <property type="project" value="TreeGrafter"/>
</dbReference>
<evidence type="ECO:0000256" key="4">
    <source>
        <dbReference type="ARBA" id="ARBA00007729"/>
    </source>
</evidence>
<evidence type="ECO:0000313" key="19">
    <source>
        <dbReference type="EMBL" id="CAF3960784.1"/>
    </source>
</evidence>
<comment type="catalytic activity">
    <reaction evidence="13">
        <text>2 Fe(2+) + NADP(+) + H(+) = 2 Fe(3+) + NADPH</text>
        <dbReference type="Rhea" id="RHEA:71767"/>
        <dbReference type="ChEBI" id="CHEBI:15378"/>
        <dbReference type="ChEBI" id="CHEBI:29033"/>
        <dbReference type="ChEBI" id="CHEBI:29034"/>
        <dbReference type="ChEBI" id="CHEBI:57783"/>
        <dbReference type="ChEBI" id="CHEBI:58349"/>
    </reaction>
    <physiologicalReaction direction="right-to-left" evidence="13">
        <dbReference type="Rhea" id="RHEA:71769"/>
    </physiologicalReaction>
</comment>
<keyword evidence="6 14" id="KW-0812">Transmembrane</keyword>
<comment type="caution">
    <text evidence="18">The sequence shown here is derived from an EMBL/GenBank/DDBJ whole genome shotgun (WGS) entry which is preliminary data.</text>
</comment>
<evidence type="ECO:0000256" key="9">
    <source>
        <dbReference type="ARBA" id="ARBA00023002"/>
    </source>
</evidence>
<keyword evidence="5" id="KW-0408">Iron</keyword>
<evidence type="ECO:0000256" key="7">
    <source>
        <dbReference type="ARBA" id="ARBA00022753"/>
    </source>
</evidence>
<sequence length="455" mass="51109">MNDDQCISIVGCGNMGLALAHRLFLSGFTVVLGSRSPDKQIDTKFEIVSTVECIRRSPIIFVAIHPENYIDSLVSCLEHESSLFNGKILIDLSNQSSETMHQNEYSNAEQLQKAIPNAFVVKAFNTISSFVMQSITAGEPHNIFVASDHSIAKDRVIALAREMNFESFNAGSIRAARRLESDTKSLFPEWRIPVLFASIILFIWLTYILCMYFIKYEGTSWNQIFLNMINKALGPSVITMLAVVYMPSNLACILQLAYGTRERRFPIWLDRWMLSRKQLGLLTFALALCHGIFTITLVSPTYYSSWFHPAEFIMSVHNNQTRIVSLGSFMTGTGELAALLGILTLLCMSVLALTSIPAIGNLLNWREWRFVQSKLGTVTLLLAIGHVVAVGVPFWIPGTLVSALYGLSLLCLYFPVLTILLKLVFWLPCFSRPLYRIRRGEVTKNLVQSNQISKL</sequence>
<feature type="transmembrane region" description="Helical" evidence="14">
    <location>
        <begin position="234"/>
        <end position="258"/>
    </location>
</feature>
<evidence type="ECO:0000256" key="5">
    <source>
        <dbReference type="ARBA" id="ARBA00022496"/>
    </source>
</evidence>
<evidence type="ECO:0000256" key="12">
    <source>
        <dbReference type="ARBA" id="ARBA00048958"/>
    </source>
</evidence>
<feature type="transmembrane region" description="Helical" evidence="14">
    <location>
        <begin position="194"/>
        <end position="214"/>
    </location>
</feature>
<name>A0A816A3F2_9BILA</name>
<dbReference type="EMBL" id="CAJNOV010001050">
    <property type="protein sequence ID" value="CAF1046936.1"/>
    <property type="molecule type" value="Genomic_DNA"/>
</dbReference>
<keyword evidence="5" id="KW-0410">Iron transport</keyword>
<dbReference type="GO" id="GO:0015677">
    <property type="term" value="P:copper ion import"/>
    <property type="evidence" value="ECO:0007669"/>
    <property type="project" value="TreeGrafter"/>
</dbReference>
<comment type="subcellular location">
    <subcellularLocation>
        <location evidence="3">Endosome membrane</location>
        <topology evidence="3">Multi-pass membrane protein</topology>
    </subcellularLocation>
</comment>
<evidence type="ECO:0000313" key="18">
    <source>
        <dbReference type="EMBL" id="CAF1592844.1"/>
    </source>
</evidence>
<comment type="cofactor">
    <cofactor evidence="2">
        <name>FAD</name>
        <dbReference type="ChEBI" id="CHEBI:57692"/>
    </cofactor>
</comment>
<dbReference type="AlphaFoldDB" id="A0A816A3F2"/>
<evidence type="ECO:0000313" key="17">
    <source>
        <dbReference type="EMBL" id="CAF1046936.1"/>
    </source>
</evidence>
<keyword evidence="8 14" id="KW-1133">Transmembrane helix</keyword>